<dbReference type="Pfam" id="PF02657">
    <property type="entry name" value="SufE"/>
    <property type="match status" value="1"/>
</dbReference>
<evidence type="ECO:0000256" key="2">
    <source>
        <dbReference type="SAM" id="MobiDB-lite"/>
    </source>
</evidence>
<reference evidence="4" key="1">
    <citation type="submission" date="2025-05" db="UniProtKB">
        <authorList>
            <consortium name="RefSeq"/>
        </authorList>
    </citation>
    <scope>NUCLEOTIDE SEQUENCE [LARGE SCALE GENOMIC DNA]</scope>
</reference>
<evidence type="ECO:0000313" key="4">
    <source>
        <dbReference type="Proteomes" id="UP000827889"/>
    </source>
</evidence>
<dbReference type="GeneID" id="115751342"/>
<dbReference type="Proteomes" id="UP000827889">
    <property type="component" value="Chromosome 1"/>
</dbReference>
<feature type="region of interest" description="Disordered" evidence="2">
    <location>
        <begin position="1"/>
        <end position="72"/>
    </location>
</feature>
<keyword evidence="4" id="KW-1185">Reference proteome</keyword>
<feature type="compositionally biased region" description="Basic and acidic residues" evidence="2">
    <location>
        <begin position="211"/>
        <end position="221"/>
    </location>
</feature>
<name>A0ABM3HGE9_9MYRT</name>
<dbReference type="RefSeq" id="XP_048135657.1">
    <property type="nucleotide sequence ID" value="XM_048279700.1"/>
</dbReference>
<dbReference type="InterPro" id="IPR003808">
    <property type="entry name" value="Fe-S_metab-assoc_dom"/>
</dbReference>
<evidence type="ECO:0000259" key="3">
    <source>
        <dbReference type="Pfam" id="PF02657"/>
    </source>
</evidence>
<accession>A0ABM3HGE9</accession>
<feature type="compositionally biased region" description="Low complexity" evidence="2">
    <location>
        <begin position="49"/>
        <end position="61"/>
    </location>
</feature>
<evidence type="ECO:0000313" key="5">
    <source>
        <dbReference type="RefSeq" id="XP_048135657.1"/>
    </source>
</evidence>
<sequence>MNLTSSAPTSASSSLRFPSTRPPDPRWRHARAAPPSSREDFRSRLVENSLSLDSDDASGSAHHSRSVSGPAAAPNRLRRLASEFRSLAEPIDRVKRLLHYAEILPPFDESARLDANRVPGCATRVWLEVGTYGGGGRGRRMRFRADSDSEISKGFCSCLIWALDEAEPEEVIAVRAEDLAAINVGLVAHSRANTWQNVLTSMQKRTEALIREGSTEPDREQQGPAEVNRRCSSPNSARCQCQKEA</sequence>
<organism evidence="4 5">
    <name type="scientific">Rhodamnia argentea</name>
    <dbReference type="NCBI Taxonomy" id="178133"/>
    <lineage>
        <taxon>Eukaryota</taxon>
        <taxon>Viridiplantae</taxon>
        <taxon>Streptophyta</taxon>
        <taxon>Embryophyta</taxon>
        <taxon>Tracheophyta</taxon>
        <taxon>Spermatophyta</taxon>
        <taxon>Magnoliopsida</taxon>
        <taxon>eudicotyledons</taxon>
        <taxon>Gunneridae</taxon>
        <taxon>Pentapetalae</taxon>
        <taxon>rosids</taxon>
        <taxon>malvids</taxon>
        <taxon>Myrtales</taxon>
        <taxon>Myrtaceae</taxon>
        <taxon>Myrtoideae</taxon>
        <taxon>Myrteae</taxon>
        <taxon>Australasian group</taxon>
        <taxon>Rhodamnia</taxon>
    </lineage>
</organism>
<gene>
    <name evidence="5" type="primary">LOC115751342</name>
</gene>
<feature type="compositionally biased region" description="Low complexity" evidence="2">
    <location>
        <begin position="1"/>
        <end position="14"/>
    </location>
</feature>
<dbReference type="PANTHER" id="PTHR43597:SF5">
    <property type="entry name" value="SUFE-LIKE PROTEIN 2, CHLOROPLASTIC"/>
    <property type="match status" value="1"/>
</dbReference>
<feature type="region of interest" description="Disordered" evidence="2">
    <location>
        <begin position="211"/>
        <end position="235"/>
    </location>
</feature>
<comment type="similarity">
    <text evidence="1">Belongs to the SufE family.</text>
</comment>
<dbReference type="Gene3D" id="3.90.1010.10">
    <property type="match status" value="1"/>
</dbReference>
<feature type="domain" description="Fe-S metabolism associated" evidence="3">
    <location>
        <begin position="82"/>
        <end position="204"/>
    </location>
</feature>
<protein>
    <submittedName>
        <fullName evidence="5">SufE-like protein 2, chloroplastic</fullName>
    </submittedName>
</protein>
<dbReference type="PANTHER" id="PTHR43597">
    <property type="entry name" value="SULFUR ACCEPTOR PROTEIN CSDE"/>
    <property type="match status" value="1"/>
</dbReference>
<dbReference type="SUPFAM" id="SSF82649">
    <property type="entry name" value="SufE/NifU"/>
    <property type="match status" value="1"/>
</dbReference>
<evidence type="ECO:0000256" key="1">
    <source>
        <dbReference type="ARBA" id="ARBA00010282"/>
    </source>
</evidence>
<proteinExistence type="inferred from homology"/>
<reference evidence="5" key="2">
    <citation type="submission" date="2025-08" db="UniProtKB">
        <authorList>
            <consortium name="RefSeq"/>
        </authorList>
    </citation>
    <scope>IDENTIFICATION</scope>
    <source>
        <tissue evidence="5">Leaf</tissue>
    </source>
</reference>